<comment type="caution">
    <text evidence="1">The sequence shown here is derived from an EMBL/GenBank/DDBJ whole genome shotgun (WGS) entry which is preliminary data.</text>
</comment>
<dbReference type="EMBL" id="JALJOV010000170">
    <property type="protein sequence ID" value="KAK9866334.1"/>
    <property type="molecule type" value="Genomic_DNA"/>
</dbReference>
<organism evidence="1 2">
    <name type="scientific">Apatococcus fuscideae</name>
    <dbReference type="NCBI Taxonomy" id="2026836"/>
    <lineage>
        <taxon>Eukaryota</taxon>
        <taxon>Viridiplantae</taxon>
        <taxon>Chlorophyta</taxon>
        <taxon>core chlorophytes</taxon>
        <taxon>Trebouxiophyceae</taxon>
        <taxon>Chlorellales</taxon>
        <taxon>Chlorellaceae</taxon>
        <taxon>Apatococcus</taxon>
    </lineage>
</organism>
<sequence length="134" mass="14999">MSHHTYGESLSERRAACKLLHESKAPIQWNSCGFLSETQAQLAPSIADAVGLRNRLLLKGRNLQESHRSSQARLMNSSVKTQLGFWSGSLKHLEASPEWPARESRAHQAALGKHVKTTKTNISESLTERFIHSR</sequence>
<evidence type="ECO:0000313" key="2">
    <source>
        <dbReference type="Proteomes" id="UP001485043"/>
    </source>
</evidence>
<accession>A0AAW1TBY4</accession>
<dbReference type="Proteomes" id="UP001485043">
    <property type="component" value="Unassembled WGS sequence"/>
</dbReference>
<dbReference type="AlphaFoldDB" id="A0AAW1TBY4"/>
<proteinExistence type="predicted"/>
<evidence type="ECO:0000313" key="1">
    <source>
        <dbReference type="EMBL" id="KAK9866334.1"/>
    </source>
</evidence>
<keyword evidence="2" id="KW-1185">Reference proteome</keyword>
<gene>
    <name evidence="1" type="ORF">WJX84_008032</name>
</gene>
<reference evidence="1 2" key="1">
    <citation type="journal article" date="2024" name="Nat. Commun.">
        <title>Phylogenomics reveals the evolutionary origins of lichenization in chlorophyte algae.</title>
        <authorList>
            <person name="Puginier C."/>
            <person name="Libourel C."/>
            <person name="Otte J."/>
            <person name="Skaloud P."/>
            <person name="Haon M."/>
            <person name="Grisel S."/>
            <person name="Petersen M."/>
            <person name="Berrin J.G."/>
            <person name="Delaux P.M."/>
            <person name="Dal Grande F."/>
            <person name="Keller J."/>
        </authorList>
    </citation>
    <scope>NUCLEOTIDE SEQUENCE [LARGE SCALE GENOMIC DNA]</scope>
    <source>
        <strain evidence="1 2">SAG 2523</strain>
    </source>
</reference>
<protein>
    <submittedName>
        <fullName evidence="1">Uncharacterized protein</fullName>
    </submittedName>
</protein>
<name>A0AAW1TBY4_9CHLO</name>